<comment type="similarity">
    <text evidence="2">Belongs to the mesothelin family.</text>
</comment>
<dbReference type="Pfam" id="PF06060">
    <property type="entry name" value="Mesothelin"/>
    <property type="match status" value="2"/>
</dbReference>
<evidence type="ECO:0000256" key="3">
    <source>
        <dbReference type="ARBA" id="ARBA00022729"/>
    </source>
</evidence>
<reference evidence="8" key="1">
    <citation type="submission" date="2025-08" db="UniProtKB">
        <authorList>
            <consortium name="RefSeq"/>
        </authorList>
    </citation>
    <scope>IDENTIFICATION</scope>
</reference>
<gene>
    <name evidence="8" type="primary">mslna</name>
</gene>
<comment type="subcellular location">
    <subcellularLocation>
        <location evidence="1">Membrane</location>
    </subcellularLocation>
</comment>
<dbReference type="InterPro" id="IPR010335">
    <property type="entry name" value="Mesothelin"/>
</dbReference>
<dbReference type="PANTHER" id="PTHR23412">
    <property type="entry name" value="STEREOCILIN RELATED"/>
    <property type="match status" value="1"/>
</dbReference>
<organism evidence="7 8">
    <name type="scientific">Chanos chanos</name>
    <name type="common">Milkfish</name>
    <name type="synonym">Mugil chanos</name>
    <dbReference type="NCBI Taxonomy" id="29144"/>
    <lineage>
        <taxon>Eukaryota</taxon>
        <taxon>Metazoa</taxon>
        <taxon>Chordata</taxon>
        <taxon>Craniata</taxon>
        <taxon>Vertebrata</taxon>
        <taxon>Euteleostomi</taxon>
        <taxon>Actinopterygii</taxon>
        <taxon>Neopterygii</taxon>
        <taxon>Teleostei</taxon>
        <taxon>Ostariophysi</taxon>
        <taxon>Gonorynchiformes</taxon>
        <taxon>Chanidae</taxon>
        <taxon>Chanos</taxon>
    </lineage>
</organism>
<dbReference type="GO" id="GO:0009986">
    <property type="term" value="C:cell surface"/>
    <property type="evidence" value="ECO:0007669"/>
    <property type="project" value="TreeGrafter"/>
</dbReference>
<sequence>MYNQIRDENPQDFVNYPADMLLYYDYANVQQANCREYFNQTGHADFSIFSTTLDGRKAILLNGARNCLGITGTAINKNDLDILGNMCCTLDQDYIQNSDPEILEKMKNCNDFSSAQVTAMESVLLGGTTKYGPPDRWNDITLNNLGTLPLYFSGNFWGRFSRKVLWLYDLKITCFVISVFKASDCTVGNITRITIGDDAFPFGYDASQFRHCLSAEVVKNNLADLTEKVDDDEFHRVILDKLKEAYPAGLSDEQVRLLGPVSRVATVDEISKWNVSSLDTLAALMDSNDGTWDADKSKAIVTKYLSGPNNTLGATELNFIGGPNLCSLDVDALNGISTESIRDANALDVSNCSSVQKRALFDIANRAFPISFTNRNSATYSYQLVQPYLGQLQSELDTLGLNLTGGRVDVTVAPATNTNTTIANSTVASTTSSAPAVLLDFRRGVRSTLLLVLTAIAAQMLQLNTY</sequence>
<keyword evidence="6" id="KW-0325">Glycoprotein</keyword>
<protein>
    <submittedName>
        <fullName evidence="8">Mesothelin-like protein</fullName>
    </submittedName>
</protein>
<accession>A0A6J2WMW7</accession>
<proteinExistence type="inferred from homology"/>
<dbReference type="Proteomes" id="UP000504632">
    <property type="component" value="Chromosome 13"/>
</dbReference>
<keyword evidence="3" id="KW-0732">Signal</keyword>
<dbReference type="InterPro" id="IPR026664">
    <property type="entry name" value="Stereocilin-rel"/>
</dbReference>
<dbReference type="PANTHER" id="PTHR23412:SF6">
    <property type="entry name" value="MESOTHELIN"/>
    <property type="match status" value="1"/>
</dbReference>
<evidence type="ECO:0000256" key="5">
    <source>
        <dbReference type="ARBA" id="ARBA00023136"/>
    </source>
</evidence>
<dbReference type="InParanoid" id="A0A6J2WMW7"/>
<evidence type="ECO:0000256" key="1">
    <source>
        <dbReference type="ARBA" id="ARBA00004370"/>
    </source>
</evidence>
<dbReference type="RefSeq" id="XP_030645603.1">
    <property type="nucleotide sequence ID" value="XM_030789743.1"/>
</dbReference>
<evidence type="ECO:0000256" key="4">
    <source>
        <dbReference type="ARBA" id="ARBA00022889"/>
    </source>
</evidence>
<evidence type="ECO:0000313" key="7">
    <source>
        <dbReference type="Proteomes" id="UP000504632"/>
    </source>
</evidence>
<evidence type="ECO:0000313" key="8">
    <source>
        <dbReference type="RefSeq" id="XP_030645603.1"/>
    </source>
</evidence>
<evidence type="ECO:0000256" key="2">
    <source>
        <dbReference type="ARBA" id="ARBA00011016"/>
    </source>
</evidence>
<dbReference type="GeneID" id="115826066"/>
<dbReference type="GO" id="GO:0016020">
    <property type="term" value="C:membrane"/>
    <property type="evidence" value="ECO:0007669"/>
    <property type="project" value="UniProtKB-SubCell"/>
</dbReference>
<keyword evidence="7" id="KW-1185">Reference proteome</keyword>
<keyword evidence="4" id="KW-0130">Cell adhesion</keyword>
<evidence type="ECO:0000256" key="6">
    <source>
        <dbReference type="ARBA" id="ARBA00023180"/>
    </source>
</evidence>
<dbReference type="CTD" id="799116"/>
<dbReference type="GO" id="GO:0007160">
    <property type="term" value="P:cell-matrix adhesion"/>
    <property type="evidence" value="ECO:0007669"/>
    <property type="project" value="TreeGrafter"/>
</dbReference>
<dbReference type="AlphaFoldDB" id="A0A6J2WMW7"/>
<name>A0A6J2WMW7_CHACN</name>
<dbReference type="OrthoDB" id="9329195at2759"/>
<keyword evidence="5" id="KW-0472">Membrane</keyword>